<keyword evidence="2" id="KW-0812">Transmembrane</keyword>
<feature type="compositionally biased region" description="Basic and acidic residues" evidence="1">
    <location>
        <begin position="43"/>
        <end position="52"/>
    </location>
</feature>
<dbReference type="AlphaFoldDB" id="M0LPI0"/>
<organism evidence="3 4">
    <name type="scientific">Halobiforma nitratireducens JCM 10879</name>
    <dbReference type="NCBI Taxonomy" id="1227454"/>
    <lineage>
        <taxon>Archaea</taxon>
        <taxon>Methanobacteriati</taxon>
        <taxon>Methanobacteriota</taxon>
        <taxon>Stenosarchaea group</taxon>
        <taxon>Halobacteria</taxon>
        <taxon>Halobacteriales</taxon>
        <taxon>Natrialbaceae</taxon>
        <taxon>Halobiforma</taxon>
    </lineage>
</organism>
<proteinExistence type="predicted"/>
<evidence type="ECO:0000313" key="4">
    <source>
        <dbReference type="Proteomes" id="UP000011607"/>
    </source>
</evidence>
<feature type="transmembrane region" description="Helical" evidence="2">
    <location>
        <begin position="99"/>
        <end position="117"/>
    </location>
</feature>
<feature type="transmembrane region" description="Helical" evidence="2">
    <location>
        <begin position="60"/>
        <end position="79"/>
    </location>
</feature>
<protein>
    <submittedName>
        <fullName evidence="3">Uncharacterized protein</fullName>
    </submittedName>
</protein>
<evidence type="ECO:0000313" key="3">
    <source>
        <dbReference type="EMBL" id="EMA35406.1"/>
    </source>
</evidence>
<evidence type="ECO:0000256" key="1">
    <source>
        <dbReference type="SAM" id="MobiDB-lite"/>
    </source>
</evidence>
<keyword evidence="4" id="KW-1185">Reference proteome</keyword>
<dbReference type="Proteomes" id="UP000011607">
    <property type="component" value="Unassembled WGS sequence"/>
</dbReference>
<comment type="caution">
    <text evidence="3">The sequence shown here is derived from an EMBL/GenBank/DDBJ whole genome shotgun (WGS) entry which is preliminary data.</text>
</comment>
<dbReference type="STRING" id="1227454.C446_12454"/>
<name>M0LPI0_9EURY</name>
<feature type="region of interest" description="Disordered" evidence="1">
    <location>
        <begin position="1"/>
        <end position="52"/>
    </location>
</feature>
<evidence type="ECO:0000256" key="2">
    <source>
        <dbReference type="SAM" id="Phobius"/>
    </source>
</evidence>
<dbReference type="EMBL" id="AOMA01000124">
    <property type="protein sequence ID" value="EMA35406.1"/>
    <property type="molecule type" value="Genomic_DNA"/>
</dbReference>
<accession>M0LPI0</accession>
<dbReference type="eggNOG" id="arCOG10765">
    <property type="taxonomic scope" value="Archaea"/>
</dbReference>
<sequence>MLIDGSADRQDGGPEPAGGTVSRPTAVRIDMSSPDEEPTENPTTERNEAEREGKWMGRNWLGIAAVSIFGLLLLALGLLQASGLVDVFAPIAETQTQQWAAFAVLVLLWIGLAGWSWSGIKNSSWEG</sequence>
<feature type="compositionally biased region" description="Basic and acidic residues" evidence="1">
    <location>
        <begin position="1"/>
        <end position="12"/>
    </location>
</feature>
<reference evidence="3 4" key="1">
    <citation type="journal article" date="2014" name="PLoS Genet.">
        <title>Phylogenetically driven sequencing of extremely halophilic archaea reveals strategies for static and dynamic osmo-response.</title>
        <authorList>
            <person name="Becker E.A."/>
            <person name="Seitzer P.M."/>
            <person name="Tritt A."/>
            <person name="Larsen D."/>
            <person name="Krusor M."/>
            <person name="Yao A.I."/>
            <person name="Wu D."/>
            <person name="Madern D."/>
            <person name="Eisen J.A."/>
            <person name="Darling A.E."/>
            <person name="Facciotti M.T."/>
        </authorList>
    </citation>
    <scope>NUCLEOTIDE SEQUENCE [LARGE SCALE GENOMIC DNA]</scope>
    <source>
        <strain evidence="3 4">JCM 10879</strain>
    </source>
</reference>
<gene>
    <name evidence="3" type="ORF">C446_12454</name>
</gene>
<keyword evidence="2" id="KW-1133">Transmembrane helix</keyword>
<keyword evidence="2" id="KW-0472">Membrane</keyword>